<evidence type="ECO:0000313" key="1">
    <source>
        <dbReference type="EMBL" id="SIT48440.1"/>
    </source>
</evidence>
<reference evidence="1 2" key="1">
    <citation type="submission" date="2016-12" db="EMBL/GenBank/DDBJ databases">
        <authorList>
            <person name="Song W.-J."/>
            <person name="Kurnit D.M."/>
        </authorList>
    </citation>
    <scope>NUCLEOTIDE SEQUENCE [LARGE SCALE GENOMIC DNA]</scope>
    <source>
        <strain evidence="1 2">STM7296</strain>
    </source>
</reference>
<organism evidence="1 2">
    <name type="scientific">Paraburkholderia ribeironis</name>
    <dbReference type="NCBI Taxonomy" id="1247936"/>
    <lineage>
        <taxon>Bacteria</taxon>
        <taxon>Pseudomonadati</taxon>
        <taxon>Pseudomonadota</taxon>
        <taxon>Betaproteobacteria</taxon>
        <taxon>Burkholderiales</taxon>
        <taxon>Burkholderiaceae</taxon>
        <taxon>Paraburkholderia</taxon>
    </lineage>
</organism>
<dbReference type="AlphaFoldDB" id="A0A1N7SM41"/>
<proteinExistence type="predicted"/>
<sequence>MPDTSQGHNRGKVDEDVRWMPNRCRRNRSANLETRRGRIGARMTTNQQMVRTCFTQQHFVEWYAKLVSEPADTLFRIGITRLTRPARLRATGTGAVYGALLVVVSYGLQSEMRQCAGFGRSCRCRSRAT</sequence>
<evidence type="ECO:0000313" key="2">
    <source>
        <dbReference type="Proteomes" id="UP000187012"/>
    </source>
</evidence>
<accession>A0A1N7SM41</accession>
<name>A0A1N7SM41_9BURK</name>
<keyword evidence="2" id="KW-1185">Reference proteome</keyword>
<dbReference type="EMBL" id="CYGX02000103">
    <property type="protein sequence ID" value="SIT48440.1"/>
    <property type="molecule type" value="Genomic_DNA"/>
</dbReference>
<gene>
    <name evidence="1" type="ORF">BN2475_1030007</name>
</gene>
<protein>
    <submittedName>
        <fullName evidence="1">Uncharacterized protein</fullName>
    </submittedName>
</protein>
<dbReference type="Proteomes" id="UP000187012">
    <property type="component" value="Unassembled WGS sequence"/>
</dbReference>